<sequence>MAIGDLAAPHIPLLVNNTVDPESLGGANLETYAKYDNPELGDRLYQSWLGLASDGTPVDYGNIPIDIDPLLEGEFGFLMEVSNAVVTSLDKGQVFYSYFLERITGEPKEESKRIHFGIGRSDRLSAPQLKESHDNQLDLNVIDGSITVAVVPYNSMSKGDVVKLIWEGKRQNGQDGPVVNLAPKTLTDEDTDPTNNPGEVLSWRIEKSHVTALRDGSITLSYEVTPASSAADNYVSTKRMFVVVPPTLPELAIPSVKGLQGTEIEPNEFPEGIFIQIPFYPGIRIGDDVLVYGTRTGSGSSPLKNIIKFLKIDASNIETGTIEVPVDIQWWVDNRGGSVSIRYQYARADAAGSGVPLELTVKKRLALPKPTVDGSIVLNDRNELNPGLVVSGAYVTLSEETPISPDDEVTVYWKGFDALGSYEVSEPSQVNPMKFKIPPEVMPSNFAKTVEVTYSVEGQIALEPFELYIRPLPSHPSISCEGVEVGSPATLSLSGIPDAGAKLSIERWPFISTEQQLRLWLTGRDVEERDLIAVRNLLPEEVSGGVVVALFKEDLAGLALQSTFSFKASVSFDGGETTVSFGKPLMLKLLP</sequence>
<proteinExistence type="predicted"/>
<dbReference type="RefSeq" id="WP_097192344.1">
    <property type="nucleotide sequence ID" value="NZ_OBKZ01000033.1"/>
</dbReference>
<reference evidence="1 2" key="1">
    <citation type="submission" date="2017-08" db="EMBL/GenBank/DDBJ databases">
        <authorList>
            <person name="Chaillou S."/>
        </authorList>
    </citation>
    <scope>NUCLEOTIDE SEQUENCE [LARGE SCALE GENOMIC DNA]</scope>
    <source>
        <strain evidence="1 2">MFPA15A1205</strain>
    </source>
</reference>
<evidence type="ECO:0000313" key="2">
    <source>
        <dbReference type="Proteomes" id="UP000219564"/>
    </source>
</evidence>
<organism evidence="1 2">
    <name type="scientific">Pseudomonas lundensis</name>
    <dbReference type="NCBI Taxonomy" id="86185"/>
    <lineage>
        <taxon>Bacteria</taxon>
        <taxon>Pseudomonadati</taxon>
        <taxon>Pseudomonadota</taxon>
        <taxon>Gammaproteobacteria</taxon>
        <taxon>Pseudomonadales</taxon>
        <taxon>Pseudomonadaceae</taxon>
        <taxon>Pseudomonas</taxon>
    </lineage>
</organism>
<accession>A0AAX2HAP3</accession>
<gene>
    <name evidence="1" type="ORF">PLUA15_390003</name>
</gene>
<dbReference type="Proteomes" id="UP000219564">
    <property type="component" value="Unassembled WGS sequence"/>
</dbReference>
<dbReference type="AlphaFoldDB" id="A0AAX2HAP3"/>
<name>A0AAX2HAP3_9PSED</name>
<dbReference type="EMBL" id="OBKZ01000033">
    <property type="protein sequence ID" value="SOB53543.1"/>
    <property type="molecule type" value="Genomic_DNA"/>
</dbReference>
<protein>
    <recommendedName>
        <fullName evidence="3">Ig-like domain-containing protein</fullName>
    </recommendedName>
</protein>
<comment type="caution">
    <text evidence="1">The sequence shown here is derived from an EMBL/GenBank/DDBJ whole genome shotgun (WGS) entry which is preliminary data.</text>
</comment>
<evidence type="ECO:0000313" key="1">
    <source>
        <dbReference type="EMBL" id="SOB53543.1"/>
    </source>
</evidence>
<evidence type="ECO:0008006" key="3">
    <source>
        <dbReference type="Google" id="ProtNLM"/>
    </source>
</evidence>